<proteinExistence type="predicted"/>
<evidence type="ECO:0000256" key="8">
    <source>
        <dbReference type="PROSITE-ProRule" id="PRU01263"/>
    </source>
</evidence>
<feature type="domain" description="C2H2-type" evidence="9">
    <location>
        <begin position="452"/>
        <end position="479"/>
    </location>
</feature>
<dbReference type="GO" id="GO:0008270">
    <property type="term" value="F:zinc ion binding"/>
    <property type="evidence" value="ECO:0007669"/>
    <property type="project" value="UniProtKB-UniRule"/>
</dbReference>
<evidence type="ECO:0000256" key="6">
    <source>
        <dbReference type="ARBA" id="ARBA00023242"/>
    </source>
</evidence>
<dbReference type="AlphaFoldDB" id="A0A4Y0BLL6"/>
<evidence type="ECO:0000259" key="9">
    <source>
        <dbReference type="PROSITE" id="PS50157"/>
    </source>
</evidence>
<feature type="domain" description="ZAD" evidence="10">
    <location>
        <begin position="10"/>
        <end position="85"/>
    </location>
</feature>
<feature type="domain" description="C2H2-type" evidence="9">
    <location>
        <begin position="480"/>
        <end position="504"/>
    </location>
</feature>
<dbReference type="GO" id="GO:0005634">
    <property type="term" value="C:nucleus"/>
    <property type="evidence" value="ECO:0007669"/>
    <property type="project" value="UniProtKB-SubCell"/>
</dbReference>
<dbReference type="SMART" id="SM00355">
    <property type="entry name" value="ZnF_C2H2"/>
    <property type="match status" value="11"/>
</dbReference>
<feature type="domain" description="C2H2-type" evidence="9">
    <location>
        <begin position="423"/>
        <end position="451"/>
    </location>
</feature>
<reference evidence="11" key="1">
    <citation type="submission" date="2020-05" db="UniProtKB">
        <authorList>
            <consortium name="EnsemblMetazoa"/>
        </authorList>
    </citation>
    <scope>IDENTIFICATION</scope>
    <source>
        <strain evidence="11">FUMOZ</strain>
    </source>
</reference>
<dbReference type="SUPFAM" id="SSF57667">
    <property type="entry name" value="beta-beta-alpha zinc fingers"/>
    <property type="match status" value="5"/>
</dbReference>
<dbReference type="STRING" id="62324.A0A4Y0BLL6"/>
<dbReference type="SMART" id="SM00868">
    <property type="entry name" value="zf-AD"/>
    <property type="match status" value="1"/>
</dbReference>
<dbReference type="VEuPathDB" id="VectorBase:AFUN021517"/>
<organism evidence="11">
    <name type="scientific">Anopheles funestus</name>
    <name type="common">African malaria mosquito</name>
    <dbReference type="NCBI Taxonomy" id="62324"/>
    <lineage>
        <taxon>Eukaryota</taxon>
        <taxon>Metazoa</taxon>
        <taxon>Ecdysozoa</taxon>
        <taxon>Arthropoda</taxon>
        <taxon>Hexapoda</taxon>
        <taxon>Insecta</taxon>
        <taxon>Pterygota</taxon>
        <taxon>Neoptera</taxon>
        <taxon>Endopterygota</taxon>
        <taxon>Diptera</taxon>
        <taxon>Nematocera</taxon>
        <taxon>Culicoidea</taxon>
        <taxon>Culicidae</taxon>
        <taxon>Anophelinae</taxon>
        <taxon>Anopheles</taxon>
    </lineage>
</organism>
<dbReference type="PANTHER" id="PTHR24394">
    <property type="entry name" value="ZINC FINGER PROTEIN"/>
    <property type="match status" value="1"/>
</dbReference>
<dbReference type="FunFam" id="3.30.160.60:FF:002753">
    <property type="entry name" value="AGAP011403-PA"/>
    <property type="match status" value="1"/>
</dbReference>
<feature type="domain" description="C2H2-type" evidence="9">
    <location>
        <begin position="507"/>
        <end position="535"/>
    </location>
</feature>
<comment type="subcellular location">
    <subcellularLocation>
        <location evidence="1">Nucleus</location>
    </subcellularLocation>
</comment>
<dbReference type="EnsemblMetazoa" id="AFUN021517-RA">
    <property type="protein sequence ID" value="AFUN021517-PA"/>
    <property type="gene ID" value="AFUN021517"/>
</dbReference>
<feature type="binding site" evidence="8">
    <location>
        <position position="61"/>
    </location>
    <ligand>
        <name>Zn(2+)</name>
        <dbReference type="ChEBI" id="CHEBI:29105"/>
    </ligand>
</feature>
<dbReference type="PROSITE" id="PS50157">
    <property type="entry name" value="ZINC_FINGER_C2H2_2"/>
    <property type="match status" value="5"/>
</dbReference>
<keyword evidence="4 7" id="KW-0863">Zinc-finger</keyword>
<dbReference type="InterPro" id="IPR013087">
    <property type="entry name" value="Znf_C2H2_type"/>
</dbReference>
<feature type="domain" description="C2H2-type" evidence="9">
    <location>
        <begin position="306"/>
        <end position="334"/>
    </location>
</feature>
<dbReference type="Pfam" id="PF12874">
    <property type="entry name" value="zf-met"/>
    <property type="match status" value="1"/>
</dbReference>
<dbReference type="InterPro" id="IPR012934">
    <property type="entry name" value="Znf_AD"/>
</dbReference>
<keyword evidence="3" id="KW-0677">Repeat</keyword>
<dbReference type="PROSITE" id="PS51915">
    <property type="entry name" value="ZAD"/>
    <property type="match status" value="1"/>
</dbReference>
<evidence type="ECO:0000256" key="3">
    <source>
        <dbReference type="ARBA" id="ARBA00022737"/>
    </source>
</evidence>
<dbReference type="SUPFAM" id="SSF57716">
    <property type="entry name" value="Glucocorticoid receptor-like (DNA-binding domain)"/>
    <property type="match status" value="1"/>
</dbReference>
<dbReference type="Gene3D" id="3.30.160.60">
    <property type="entry name" value="Classic Zinc Finger"/>
    <property type="match status" value="7"/>
</dbReference>
<feature type="binding site" evidence="8">
    <location>
        <position position="15"/>
    </location>
    <ligand>
        <name>Zn(2+)</name>
        <dbReference type="ChEBI" id="CHEBI:29105"/>
    </ligand>
</feature>
<evidence type="ECO:0000256" key="1">
    <source>
        <dbReference type="ARBA" id="ARBA00004123"/>
    </source>
</evidence>
<feature type="binding site" evidence="8">
    <location>
        <position position="58"/>
    </location>
    <ligand>
        <name>Zn(2+)</name>
        <dbReference type="ChEBI" id="CHEBI:29105"/>
    </ligand>
</feature>
<protein>
    <recommendedName>
        <fullName evidence="12">Zinc finger protein</fullName>
    </recommendedName>
</protein>
<dbReference type="InterPro" id="IPR036236">
    <property type="entry name" value="Znf_C2H2_sf"/>
</dbReference>
<name>A0A4Y0BLL6_ANOFN</name>
<feature type="binding site" evidence="8">
    <location>
        <position position="12"/>
    </location>
    <ligand>
        <name>Zn(2+)</name>
        <dbReference type="ChEBI" id="CHEBI:29105"/>
    </ligand>
</feature>
<evidence type="ECO:0000259" key="10">
    <source>
        <dbReference type="PROSITE" id="PS51915"/>
    </source>
</evidence>
<keyword evidence="2 8" id="KW-0479">Metal-binding</keyword>
<dbReference type="PROSITE" id="PS00028">
    <property type="entry name" value="ZINC_FINGER_C2H2_1"/>
    <property type="match status" value="7"/>
</dbReference>
<evidence type="ECO:0000256" key="2">
    <source>
        <dbReference type="ARBA" id="ARBA00022723"/>
    </source>
</evidence>
<dbReference type="PANTHER" id="PTHR24394:SF29">
    <property type="entry name" value="MYONEURIN"/>
    <property type="match status" value="1"/>
</dbReference>
<evidence type="ECO:0000256" key="5">
    <source>
        <dbReference type="ARBA" id="ARBA00022833"/>
    </source>
</evidence>
<evidence type="ECO:0000313" key="11">
    <source>
        <dbReference type="EnsemblMetazoa" id="AFUN021517-PA"/>
    </source>
</evidence>
<evidence type="ECO:0000256" key="4">
    <source>
        <dbReference type="ARBA" id="ARBA00022771"/>
    </source>
</evidence>
<accession>A0A4Y0BLL6</accession>
<dbReference type="Pfam" id="PF00096">
    <property type="entry name" value="zf-C2H2"/>
    <property type="match status" value="3"/>
</dbReference>
<dbReference type="FunFam" id="3.30.160.60:FF:000339">
    <property type="entry name" value="zinc finger protein 300"/>
    <property type="match status" value="1"/>
</dbReference>
<keyword evidence="6" id="KW-0539">Nucleus</keyword>
<keyword evidence="5 8" id="KW-0862">Zinc</keyword>
<dbReference type="GO" id="GO:0000981">
    <property type="term" value="F:DNA-binding transcription factor activity, RNA polymerase II-specific"/>
    <property type="evidence" value="ECO:0007669"/>
    <property type="project" value="TreeGrafter"/>
</dbReference>
<evidence type="ECO:0008006" key="12">
    <source>
        <dbReference type="Google" id="ProtNLM"/>
    </source>
</evidence>
<dbReference type="VEuPathDB" id="VectorBase:AFUN2_004043"/>
<evidence type="ECO:0000256" key="7">
    <source>
        <dbReference type="PROSITE-ProRule" id="PRU00042"/>
    </source>
</evidence>
<dbReference type="Pfam" id="PF07776">
    <property type="entry name" value="zf-AD"/>
    <property type="match status" value="1"/>
</dbReference>
<sequence length="541" mass="62050">MANNVCEINSICRLCLCDDNEVLFPMSCIIDSSLTEDDIERFTGIQLFEEENISHTICVDCANKLKKCALFRTLCLSSDIEFKRLFAACNDSNEKECITTADDAANVEASVEQFESTIEFEIVDIKNIDKIEESSVDEDDKESNVEFALADRPDDECNTSGNDWSDGYEGKCEQLIDETNGEDKRCTNLNIGEEYEQISSRNQPNRKTRVNGTTASPRTIRKYRRCDTCGKMVSDLKSHMLRHTKEKKFACPYCPHKMGIRSNLNIHIKAVHLKEICKTCETCGVGFVNYNSYKNHMASQHSTGEYECETCSKKFSHVRTYNIHIRRYHKTDRIKKKPKQLCGTCGAMVTNIASHMQIHTQEKKHPCPHCPIEMVDRTNLIRHIHSVHLQKEVKSCDICNIGFKYPSSHRSHMLRVHGIGNTFDCNECSKKFNHRSGLRSHKARVHSNERKYECDACGKLFKVKSSLIKHQLVHSTEQPYACNQCPKRFKSRHGRNSHQLTHSGIVFTCPHCEKTYRYKDVLGIHIRQNHPEAKTEPVAPQ</sequence>